<organism evidence="1 2">
    <name type="scientific">Arctium lappa</name>
    <name type="common">Greater burdock</name>
    <name type="synonym">Lappa major</name>
    <dbReference type="NCBI Taxonomy" id="4217"/>
    <lineage>
        <taxon>Eukaryota</taxon>
        <taxon>Viridiplantae</taxon>
        <taxon>Streptophyta</taxon>
        <taxon>Embryophyta</taxon>
        <taxon>Tracheophyta</taxon>
        <taxon>Spermatophyta</taxon>
        <taxon>Magnoliopsida</taxon>
        <taxon>eudicotyledons</taxon>
        <taxon>Gunneridae</taxon>
        <taxon>Pentapetalae</taxon>
        <taxon>asterids</taxon>
        <taxon>campanulids</taxon>
        <taxon>Asterales</taxon>
        <taxon>Asteraceae</taxon>
        <taxon>Carduoideae</taxon>
        <taxon>Cardueae</taxon>
        <taxon>Arctiinae</taxon>
        <taxon>Arctium</taxon>
    </lineage>
</organism>
<sequence length="369" mass="40866">MFFSTTTQTTLNRREIHRQTERILNANFLHFIPISLLFLPITFSAAAAIQFYKSSAASDITATTYFDPPTLFLIKTIIASSQNLLSIKTLIIVLAFTSSVILPTVAGIALITYTTNQAIYNKHLTFSSTVKSLSCSYFPFLSTIIAGSIKLILISLLFTLSPIAITEAIKALGVPFDLYIFSIFINSIVFYVLAFTVVFFVVIWGSGPAIAVLELKSGLQPLRQSANQSTEFRSHSFSIVCLLGFVIGSILSNSAFFPIIGTAANWISILNVSFICLYSSVMILFYVVANTVLYVHCKVACGEEVVKGEVSVEYVKVAVDDGEDKNYVIEIGTAQINWILDHAFYDMQVNPSIKMQIDKLFEEYNDDNL</sequence>
<evidence type="ECO:0000313" key="1">
    <source>
        <dbReference type="EMBL" id="KAI3733722.1"/>
    </source>
</evidence>
<dbReference type="EMBL" id="CM042050">
    <property type="protein sequence ID" value="KAI3733722.1"/>
    <property type="molecule type" value="Genomic_DNA"/>
</dbReference>
<dbReference type="Proteomes" id="UP001055879">
    <property type="component" value="Linkage Group LG04"/>
</dbReference>
<comment type="caution">
    <text evidence="1">The sequence shown here is derived from an EMBL/GenBank/DDBJ whole genome shotgun (WGS) entry which is preliminary data.</text>
</comment>
<name>A0ACB9CHV2_ARCLA</name>
<protein>
    <submittedName>
        <fullName evidence="1">Uncharacterized protein</fullName>
    </submittedName>
</protein>
<keyword evidence="2" id="KW-1185">Reference proteome</keyword>
<accession>A0ACB9CHV2</accession>
<reference evidence="1 2" key="2">
    <citation type="journal article" date="2022" name="Mol. Ecol. Resour.">
        <title>The genomes of chicory, endive, great burdock and yacon provide insights into Asteraceae paleo-polyploidization history and plant inulin production.</title>
        <authorList>
            <person name="Fan W."/>
            <person name="Wang S."/>
            <person name="Wang H."/>
            <person name="Wang A."/>
            <person name="Jiang F."/>
            <person name="Liu H."/>
            <person name="Zhao H."/>
            <person name="Xu D."/>
            <person name="Zhang Y."/>
        </authorList>
    </citation>
    <scope>NUCLEOTIDE SEQUENCE [LARGE SCALE GENOMIC DNA]</scope>
    <source>
        <strain evidence="2">cv. Niubang</strain>
    </source>
</reference>
<evidence type="ECO:0000313" key="2">
    <source>
        <dbReference type="Proteomes" id="UP001055879"/>
    </source>
</evidence>
<reference evidence="2" key="1">
    <citation type="journal article" date="2022" name="Mol. Ecol. Resour.">
        <title>The genomes of chicory, endive, great burdock and yacon provide insights into Asteraceae palaeo-polyploidization history and plant inulin production.</title>
        <authorList>
            <person name="Fan W."/>
            <person name="Wang S."/>
            <person name="Wang H."/>
            <person name="Wang A."/>
            <person name="Jiang F."/>
            <person name="Liu H."/>
            <person name="Zhao H."/>
            <person name="Xu D."/>
            <person name="Zhang Y."/>
        </authorList>
    </citation>
    <scope>NUCLEOTIDE SEQUENCE [LARGE SCALE GENOMIC DNA]</scope>
    <source>
        <strain evidence="2">cv. Niubang</strain>
    </source>
</reference>
<gene>
    <name evidence="1" type="ORF">L6452_13175</name>
</gene>
<proteinExistence type="predicted"/>